<name>D3APE9_9FIRM</name>
<sequence>MYNKIKLKDLEDILMKILLRIKFICYVLYYYFYTNLHLMINLTLTIIIITVTPNILLKIVAPIPILLIFNFVIFPIKKYGTHLQLIKSGKTYELTMCGKIKDLSKEEIQHHFLNSLEEVIDNPSIFQLKSKIRVHTHGLFATKLFEALYKAHNIDYNSKLWREGIANGFFELEQFKIEIYKKKGKNIMIAGNYGYSVILKDEKLIQALKHIERSIDYYDIILPPDVFRVTKNT</sequence>
<proteinExistence type="predicted"/>
<feature type="transmembrane region" description="Helical" evidence="1">
    <location>
        <begin position="23"/>
        <end position="49"/>
    </location>
</feature>
<keyword evidence="1" id="KW-0812">Transmembrane</keyword>
<keyword evidence="1" id="KW-1133">Transmembrane helix</keyword>
<comment type="caution">
    <text evidence="2">The sequence shown here is derived from an EMBL/GenBank/DDBJ whole genome shotgun (WGS) entry which is preliminary data.</text>
</comment>
<dbReference type="AlphaFoldDB" id="D3APE9"/>
<feature type="transmembrane region" description="Helical" evidence="1">
    <location>
        <begin position="55"/>
        <end position="76"/>
    </location>
</feature>
<dbReference type="HOGENOM" id="CLU_1188661_0_0_9"/>
<evidence type="ECO:0000256" key="1">
    <source>
        <dbReference type="SAM" id="Phobius"/>
    </source>
</evidence>
<evidence type="ECO:0000313" key="3">
    <source>
        <dbReference type="Proteomes" id="UP000004968"/>
    </source>
</evidence>
<organism evidence="2 3">
    <name type="scientific">Hungatella hathewayi DSM 13479</name>
    <dbReference type="NCBI Taxonomy" id="566550"/>
    <lineage>
        <taxon>Bacteria</taxon>
        <taxon>Bacillati</taxon>
        <taxon>Bacillota</taxon>
        <taxon>Clostridia</taxon>
        <taxon>Lachnospirales</taxon>
        <taxon>Lachnospiraceae</taxon>
        <taxon>Hungatella</taxon>
    </lineage>
</organism>
<keyword evidence="1" id="KW-0472">Membrane</keyword>
<protein>
    <submittedName>
        <fullName evidence="2">Uncharacterized protein</fullName>
    </submittedName>
</protein>
<accession>D3APE9</accession>
<gene>
    <name evidence="2" type="ORF">CLOSTHATH_05501</name>
</gene>
<dbReference type="EMBL" id="ACIO01000576">
    <property type="protein sequence ID" value="EFC96310.1"/>
    <property type="molecule type" value="Genomic_DNA"/>
</dbReference>
<evidence type="ECO:0000313" key="2">
    <source>
        <dbReference type="EMBL" id="EFC96310.1"/>
    </source>
</evidence>
<reference evidence="2 3" key="1">
    <citation type="submission" date="2010-01" db="EMBL/GenBank/DDBJ databases">
        <authorList>
            <person name="Weinstock G."/>
            <person name="Sodergren E."/>
            <person name="Clifton S."/>
            <person name="Fulton L."/>
            <person name="Fulton B."/>
            <person name="Courtney L."/>
            <person name="Fronick C."/>
            <person name="Harrison M."/>
            <person name="Strong C."/>
            <person name="Farmer C."/>
            <person name="Delahaunty K."/>
            <person name="Markovic C."/>
            <person name="Hall O."/>
            <person name="Minx P."/>
            <person name="Tomlinson C."/>
            <person name="Mitreva M."/>
            <person name="Nelson J."/>
            <person name="Hou S."/>
            <person name="Wollam A."/>
            <person name="Pepin K.H."/>
            <person name="Johnson M."/>
            <person name="Bhonagiri V."/>
            <person name="Nash W.E."/>
            <person name="Warren W."/>
            <person name="Chinwalla A."/>
            <person name="Mardis E.R."/>
            <person name="Wilson R.K."/>
        </authorList>
    </citation>
    <scope>NUCLEOTIDE SEQUENCE [LARGE SCALE GENOMIC DNA]</scope>
    <source>
        <strain evidence="2 3">DSM 13479</strain>
    </source>
</reference>
<dbReference type="Proteomes" id="UP000004968">
    <property type="component" value="Unassembled WGS sequence"/>
</dbReference>